<protein>
    <submittedName>
        <fullName evidence="1">Uncharacterized protein</fullName>
    </submittedName>
</protein>
<accession>A0ABU7FVA7</accession>
<reference evidence="1" key="1">
    <citation type="submission" date="2024-01" db="EMBL/GenBank/DDBJ databases">
        <title>First draft genome sequence data of TA4-1, the type strain of Gram-positive actinobacterium Streptomyces chiangmaiensis.</title>
        <authorList>
            <person name="Yasawong M."/>
            <person name="Nantapong N."/>
        </authorList>
    </citation>
    <scope>NUCLEOTIDE SEQUENCE</scope>
    <source>
        <strain evidence="1">TA4-1</strain>
    </source>
</reference>
<evidence type="ECO:0000313" key="2">
    <source>
        <dbReference type="Proteomes" id="UP001333996"/>
    </source>
</evidence>
<evidence type="ECO:0000313" key="1">
    <source>
        <dbReference type="EMBL" id="MED7828045.1"/>
    </source>
</evidence>
<name>A0ABU7FVA7_9ACTN</name>
<sequence>MTHTTVPAPPGVKMRIRVYSVSADGAVTQDRGTIKSLRYGEDLPRHVNGFMNGSRRARARAVVPGRR</sequence>
<keyword evidence="2" id="KW-1185">Reference proteome</keyword>
<dbReference type="EMBL" id="JAYWVC010000305">
    <property type="protein sequence ID" value="MED7828045.1"/>
    <property type="molecule type" value="Genomic_DNA"/>
</dbReference>
<gene>
    <name evidence="1" type="ORF">VXC91_40725</name>
</gene>
<proteinExistence type="predicted"/>
<organism evidence="1 2">
    <name type="scientific">Streptomyces chiangmaiensis</name>
    <dbReference type="NCBI Taxonomy" id="766497"/>
    <lineage>
        <taxon>Bacteria</taxon>
        <taxon>Bacillati</taxon>
        <taxon>Actinomycetota</taxon>
        <taxon>Actinomycetes</taxon>
        <taxon>Kitasatosporales</taxon>
        <taxon>Streptomycetaceae</taxon>
        <taxon>Streptomyces</taxon>
    </lineage>
</organism>
<dbReference type="RefSeq" id="WP_329512407.1">
    <property type="nucleotide sequence ID" value="NZ_BAAAYZ010000013.1"/>
</dbReference>
<dbReference type="Proteomes" id="UP001333996">
    <property type="component" value="Unassembled WGS sequence"/>
</dbReference>
<comment type="caution">
    <text evidence="1">The sequence shown here is derived from an EMBL/GenBank/DDBJ whole genome shotgun (WGS) entry which is preliminary data.</text>
</comment>